<organism evidence="3 4">
    <name type="scientific">Microthyrium microscopicum</name>
    <dbReference type="NCBI Taxonomy" id="703497"/>
    <lineage>
        <taxon>Eukaryota</taxon>
        <taxon>Fungi</taxon>
        <taxon>Dikarya</taxon>
        <taxon>Ascomycota</taxon>
        <taxon>Pezizomycotina</taxon>
        <taxon>Dothideomycetes</taxon>
        <taxon>Dothideomycetes incertae sedis</taxon>
        <taxon>Microthyriales</taxon>
        <taxon>Microthyriaceae</taxon>
        <taxon>Microthyrium</taxon>
    </lineage>
</organism>
<feature type="region of interest" description="Disordered" evidence="1">
    <location>
        <begin position="334"/>
        <end position="455"/>
    </location>
</feature>
<feature type="compositionally biased region" description="Acidic residues" evidence="1">
    <location>
        <begin position="170"/>
        <end position="179"/>
    </location>
</feature>
<dbReference type="InterPro" id="IPR018838">
    <property type="entry name" value="ZGRF1-like_N"/>
</dbReference>
<dbReference type="EMBL" id="MU004230">
    <property type="protein sequence ID" value="KAF2675122.1"/>
    <property type="molecule type" value="Genomic_DNA"/>
</dbReference>
<feature type="compositionally biased region" description="Basic residues" evidence="1">
    <location>
        <begin position="374"/>
        <end position="388"/>
    </location>
</feature>
<feature type="domain" description="5'-3' DNA helicase ZGRF1-like N-terminal" evidence="2">
    <location>
        <begin position="8"/>
        <end position="85"/>
    </location>
</feature>
<name>A0A6A6US99_9PEZI</name>
<feature type="region of interest" description="Disordered" evidence="1">
    <location>
        <begin position="94"/>
        <end position="286"/>
    </location>
</feature>
<sequence>MESSQAAVLEFSCQFTRQVRQKQKKWADGKLKFHCFNKKIVVRDDNGSILGGCHRLDGIVEGDEVSLDNGLLVEVGVFINATQTNLAPLFDRNTQRSQHPAQNQTPRASVIASPLPPTRVGNTNSEFGRPRPSPATKPKHKSLSALLNSTGPIGKARPQVSPFEERNVTAEEEDFEEDEQRNPPVKRRRIEPPSRKEAWTVTALSRPSTSTKPKDTIHPPTRPKKTTLAKKAKPKPRSPGQTTLRRQTMIDLTTPSPNEHEPLQSRVPTRNKASESGPSIRQSLSERIGVGETIVRSSSPPVRASNTVVHVDESLDIIDDDAASAAYELAEAEKIPGARSDASRPFASRNNGSRIAASPDFPSGGAQNREERRKKSLKLVSNKNKRSRLLCMQSENKENTSDQQEDEIEEPPSEAVQHRPRQASGGRSRNNQEHQITPVRRSIGARGGPKSPVIVVDEDDYDSIDDFLATSSPAKPNPRRTAAPIVAPLGQTIVLPAGPSEAPAQASPLRSSLRRIQSESDAASSRNAQGVRPVDQQGPVGAGNTLAAAVGVARTTMAAPRTSNLQDRQNRLNLQRGRTSLTRAQTHAAAITPFRPPMPPVVEPEPTPLDSGPWSREAFDLFDWRPPDWEARMAGVPSTVGMVD</sequence>
<keyword evidence="4" id="KW-1185">Reference proteome</keyword>
<feature type="region of interest" description="Disordered" evidence="1">
    <location>
        <begin position="496"/>
        <end position="540"/>
    </location>
</feature>
<feature type="compositionally biased region" description="Polar residues" evidence="1">
    <location>
        <begin position="202"/>
        <end position="211"/>
    </location>
</feature>
<proteinExistence type="predicted"/>
<feature type="compositionally biased region" description="Polar residues" evidence="1">
    <location>
        <begin position="239"/>
        <end position="257"/>
    </location>
</feature>
<feature type="region of interest" description="Disordered" evidence="1">
    <location>
        <begin position="592"/>
        <end position="614"/>
    </location>
</feature>
<dbReference type="OrthoDB" id="6513042at2759"/>
<accession>A0A6A6US99</accession>
<evidence type="ECO:0000313" key="4">
    <source>
        <dbReference type="Proteomes" id="UP000799302"/>
    </source>
</evidence>
<evidence type="ECO:0000313" key="3">
    <source>
        <dbReference type="EMBL" id="KAF2675122.1"/>
    </source>
</evidence>
<feature type="compositionally biased region" description="Pro residues" evidence="1">
    <location>
        <begin position="594"/>
        <end position="607"/>
    </location>
</feature>
<feature type="compositionally biased region" description="Basic residues" evidence="1">
    <location>
        <begin position="221"/>
        <end position="236"/>
    </location>
</feature>
<feature type="compositionally biased region" description="Polar residues" evidence="1">
    <location>
        <begin position="95"/>
        <end position="107"/>
    </location>
</feature>
<dbReference type="AlphaFoldDB" id="A0A6A6US99"/>
<feature type="compositionally biased region" description="Polar residues" evidence="1">
    <location>
        <begin position="425"/>
        <end position="435"/>
    </location>
</feature>
<feature type="compositionally biased region" description="Acidic residues" evidence="1">
    <location>
        <begin position="403"/>
        <end position="412"/>
    </location>
</feature>
<feature type="compositionally biased region" description="Polar residues" evidence="1">
    <location>
        <begin position="519"/>
        <end position="528"/>
    </location>
</feature>
<gene>
    <name evidence="3" type="ORF">BT63DRAFT_29080</name>
</gene>
<dbReference type="Pfam" id="PF10382">
    <property type="entry name" value="ZGRF1-like_N"/>
    <property type="match status" value="1"/>
</dbReference>
<dbReference type="Proteomes" id="UP000799302">
    <property type="component" value="Unassembled WGS sequence"/>
</dbReference>
<protein>
    <recommendedName>
        <fullName evidence="2">5'-3' DNA helicase ZGRF1-like N-terminal domain-containing protein</fullName>
    </recommendedName>
</protein>
<feature type="compositionally biased region" description="Polar residues" evidence="1">
    <location>
        <begin position="274"/>
        <end position="285"/>
    </location>
</feature>
<reference evidence="3" key="1">
    <citation type="journal article" date="2020" name="Stud. Mycol.">
        <title>101 Dothideomycetes genomes: a test case for predicting lifestyles and emergence of pathogens.</title>
        <authorList>
            <person name="Haridas S."/>
            <person name="Albert R."/>
            <person name="Binder M."/>
            <person name="Bloem J."/>
            <person name="Labutti K."/>
            <person name="Salamov A."/>
            <person name="Andreopoulos B."/>
            <person name="Baker S."/>
            <person name="Barry K."/>
            <person name="Bills G."/>
            <person name="Bluhm B."/>
            <person name="Cannon C."/>
            <person name="Castanera R."/>
            <person name="Culley D."/>
            <person name="Daum C."/>
            <person name="Ezra D."/>
            <person name="Gonzalez J."/>
            <person name="Henrissat B."/>
            <person name="Kuo A."/>
            <person name="Liang C."/>
            <person name="Lipzen A."/>
            <person name="Lutzoni F."/>
            <person name="Magnuson J."/>
            <person name="Mondo S."/>
            <person name="Nolan M."/>
            <person name="Ohm R."/>
            <person name="Pangilinan J."/>
            <person name="Park H.-J."/>
            <person name="Ramirez L."/>
            <person name="Alfaro M."/>
            <person name="Sun H."/>
            <person name="Tritt A."/>
            <person name="Yoshinaga Y."/>
            <person name="Zwiers L.-H."/>
            <person name="Turgeon B."/>
            <person name="Goodwin S."/>
            <person name="Spatafora J."/>
            <person name="Crous P."/>
            <person name="Grigoriev I."/>
        </authorList>
    </citation>
    <scope>NUCLEOTIDE SEQUENCE</scope>
    <source>
        <strain evidence="3">CBS 115976</strain>
    </source>
</reference>
<evidence type="ECO:0000256" key="1">
    <source>
        <dbReference type="SAM" id="MobiDB-lite"/>
    </source>
</evidence>
<evidence type="ECO:0000259" key="2">
    <source>
        <dbReference type="Pfam" id="PF10382"/>
    </source>
</evidence>